<feature type="region of interest" description="Disordered" evidence="8">
    <location>
        <begin position="110"/>
        <end position="137"/>
    </location>
</feature>
<keyword evidence="10" id="KW-1185">Reference proteome</keyword>
<feature type="transmembrane region" description="Helical" evidence="7">
    <location>
        <begin position="12"/>
        <end position="29"/>
    </location>
</feature>
<dbReference type="NCBIfam" id="TIGR03500">
    <property type="entry name" value="FliO_TIGR"/>
    <property type="match status" value="1"/>
</dbReference>
<keyword evidence="4 7" id="KW-0472">Membrane</keyword>
<evidence type="ECO:0000256" key="5">
    <source>
        <dbReference type="ARBA" id="ARBA00023143"/>
    </source>
</evidence>
<protein>
    <recommendedName>
        <fullName evidence="7">Flagellar protein</fullName>
    </recommendedName>
</protein>
<comment type="caution">
    <text evidence="9">The sequence shown here is derived from an EMBL/GenBank/DDBJ whole genome shotgun (WGS) entry which is preliminary data.</text>
</comment>
<dbReference type="Proteomes" id="UP001501337">
    <property type="component" value="Unassembled WGS sequence"/>
</dbReference>
<comment type="similarity">
    <text evidence="6 7">Belongs to the FliO/MopB family.</text>
</comment>
<dbReference type="RefSeq" id="WP_344807512.1">
    <property type="nucleotide sequence ID" value="NZ_BAABBO010000012.1"/>
</dbReference>
<dbReference type="PANTHER" id="PTHR38766:SF1">
    <property type="entry name" value="FLAGELLAR PROTEIN FLIO"/>
    <property type="match status" value="1"/>
</dbReference>
<evidence type="ECO:0000256" key="2">
    <source>
        <dbReference type="ARBA" id="ARBA00022692"/>
    </source>
</evidence>
<evidence type="ECO:0000256" key="1">
    <source>
        <dbReference type="ARBA" id="ARBA00022475"/>
    </source>
</evidence>
<evidence type="ECO:0000256" key="3">
    <source>
        <dbReference type="ARBA" id="ARBA00022989"/>
    </source>
</evidence>
<evidence type="ECO:0000313" key="9">
    <source>
        <dbReference type="EMBL" id="GAA3968995.1"/>
    </source>
</evidence>
<proteinExistence type="inferred from homology"/>
<evidence type="ECO:0000313" key="10">
    <source>
        <dbReference type="Proteomes" id="UP001501337"/>
    </source>
</evidence>
<evidence type="ECO:0000256" key="8">
    <source>
        <dbReference type="SAM" id="MobiDB-lite"/>
    </source>
</evidence>
<gene>
    <name evidence="9" type="ORF">GCM10022278_28450</name>
</gene>
<name>A0ABP7PQX3_9GAMM</name>
<organism evidence="9 10">
    <name type="scientific">Allohahella marinimesophila</name>
    <dbReference type="NCBI Taxonomy" id="1054972"/>
    <lineage>
        <taxon>Bacteria</taxon>
        <taxon>Pseudomonadati</taxon>
        <taxon>Pseudomonadota</taxon>
        <taxon>Gammaproteobacteria</taxon>
        <taxon>Oceanospirillales</taxon>
        <taxon>Hahellaceae</taxon>
        <taxon>Allohahella</taxon>
    </lineage>
</organism>
<dbReference type="InterPro" id="IPR022781">
    <property type="entry name" value="Flagellar_biosynth_FliO"/>
</dbReference>
<dbReference type="EMBL" id="BAABBO010000012">
    <property type="protein sequence ID" value="GAA3968995.1"/>
    <property type="molecule type" value="Genomic_DNA"/>
</dbReference>
<accession>A0ABP7PQX3</accession>
<dbReference type="InterPro" id="IPR052205">
    <property type="entry name" value="FliO/MopB"/>
</dbReference>
<keyword evidence="1 7" id="KW-1003">Cell membrane</keyword>
<comment type="subcellular location">
    <subcellularLocation>
        <location evidence="7">Cell membrane</location>
    </subcellularLocation>
    <subcellularLocation>
        <location evidence="7">Bacterial flagellum basal body</location>
    </subcellularLocation>
</comment>
<dbReference type="Pfam" id="PF04347">
    <property type="entry name" value="FliO"/>
    <property type="match status" value="1"/>
</dbReference>
<evidence type="ECO:0000256" key="4">
    <source>
        <dbReference type="ARBA" id="ARBA00023136"/>
    </source>
</evidence>
<reference evidence="10" key="1">
    <citation type="journal article" date="2019" name="Int. J. Syst. Evol. Microbiol.">
        <title>The Global Catalogue of Microorganisms (GCM) 10K type strain sequencing project: providing services to taxonomists for standard genome sequencing and annotation.</title>
        <authorList>
            <consortium name="The Broad Institute Genomics Platform"/>
            <consortium name="The Broad Institute Genome Sequencing Center for Infectious Disease"/>
            <person name="Wu L."/>
            <person name="Ma J."/>
        </authorList>
    </citation>
    <scope>NUCLEOTIDE SEQUENCE [LARGE SCALE GENOMIC DNA]</scope>
    <source>
        <strain evidence="10">JCM 17555</strain>
    </source>
</reference>
<keyword evidence="5 7" id="KW-0975">Bacterial flagellum</keyword>
<keyword evidence="3 7" id="KW-1133">Transmembrane helix</keyword>
<evidence type="ECO:0000256" key="7">
    <source>
        <dbReference type="RuleBase" id="RU362064"/>
    </source>
</evidence>
<dbReference type="PANTHER" id="PTHR38766">
    <property type="entry name" value="FLAGELLAR PROTEIN FLIO"/>
    <property type="match status" value="1"/>
</dbReference>
<keyword evidence="2 7" id="KW-0812">Transmembrane</keyword>
<evidence type="ECO:0000256" key="6">
    <source>
        <dbReference type="ARBA" id="ARBA00037937"/>
    </source>
</evidence>
<sequence>METPASQSLEIIFSLALIIVLIVGVGWMMRRFSGGTGVQNRQLKIVAAISLGSREKIAVVQVGERQILVGITAQQINTLLELDQTIDVSTENGEFARKLQSLLKKPAQENFTADAKRHDNDTQAADEQNDQKAAPGR</sequence>